<evidence type="ECO:0000256" key="3">
    <source>
        <dbReference type="PROSITE-ProRule" id="PRU00339"/>
    </source>
</evidence>
<dbReference type="InterPro" id="IPR011990">
    <property type="entry name" value="TPR-like_helical_dom_sf"/>
</dbReference>
<dbReference type="InterPro" id="IPR031101">
    <property type="entry name" value="Ctr9"/>
</dbReference>
<protein>
    <submittedName>
        <fullName evidence="4">Uncharacterized protein</fullName>
    </submittedName>
</protein>
<dbReference type="OrthoDB" id="343875at2759"/>
<dbReference type="PROSITE" id="PS50005">
    <property type="entry name" value="TPR"/>
    <property type="match status" value="1"/>
</dbReference>
<organism evidence="4 5">
    <name type="scientific">Caenorhabditis angaria</name>
    <dbReference type="NCBI Taxonomy" id="860376"/>
    <lineage>
        <taxon>Eukaryota</taxon>
        <taxon>Metazoa</taxon>
        <taxon>Ecdysozoa</taxon>
        <taxon>Nematoda</taxon>
        <taxon>Chromadorea</taxon>
        <taxon>Rhabditida</taxon>
        <taxon>Rhabditina</taxon>
        <taxon>Rhabditomorpha</taxon>
        <taxon>Rhabditoidea</taxon>
        <taxon>Rhabditidae</taxon>
        <taxon>Peloderinae</taxon>
        <taxon>Caenorhabditis</taxon>
    </lineage>
</organism>
<dbReference type="EMBL" id="CANHGI010000003">
    <property type="protein sequence ID" value="CAI5445473.1"/>
    <property type="molecule type" value="Genomic_DNA"/>
</dbReference>
<evidence type="ECO:0000256" key="1">
    <source>
        <dbReference type="ARBA" id="ARBA00022737"/>
    </source>
</evidence>
<dbReference type="AlphaFoldDB" id="A0A9P1IIG1"/>
<keyword evidence="5" id="KW-1185">Reference proteome</keyword>
<dbReference type="SUPFAM" id="SSF48452">
    <property type="entry name" value="TPR-like"/>
    <property type="match status" value="1"/>
</dbReference>
<gene>
    <name evidence="4" type="ORF">CAMP_LOCUS8110</name>
</gene>
<dbReference type="Proteomes" id="UP001152747">
    <property type="component" value="Unassembled WGS sequence"/>
</dbReference>
<dbReference type="PANTHER" id="PTHR14027">
    <property type="entry name" value="RNA POLYMERASE-ASSOCIATED PROTEIN CTR9"/>
    <property type="match status" value="1"/>
</dbReference>
<evidence type="ECO:0000256" key="2">
    <source>
        <dbReference type="ARBA" id="ARBA00022803"/>
    </source>
</evidence>
<dbReference type="GO" id="GO:0000993">
    <property type="term" value="F:RNA polymerase II complex binding"/>
    <property type="evidence" value="ECO:0007669"/>
    <property type="project" value="TreeGrafter"/>
</dbReference>
<reference evidence="4" key="1">
    <citation type="submission" date="2022-11" db="EMBL/GenBank/DDBJ databases">
        <authorList>
            <person name="Kikuchi T."/>
        </authorList>
    </citation>
    <scope>NUCLEOTIDE SEQUENCE</scope>
    <source>
        <strain evidence="4">PS1010</strain>
    </source>
</reference>
<sequence>MESRFIAIPLKDSQEDDGGHLKRLRRFSIEVWNLTQNWGDASSRAAKSLENIINSRLQLLYSKEQQNEETIMTSDEKSRQIAKIVEQNEILNCSLDDLEKIIGKFETAFGRIAAWKQLIANSSNKESIFIVETLESVLPDLIKMLKTELNVKKTGLLDVANNENRNVFTCILLAFKYEPFVDTNFLSKLYALEVIEISCDELPEGSEVLAILEAEEARLSSWIEVAIEYYRHQRIEPFLLILESAGSRAGLNYASVKSDQMRALDILAAHWMHCGFREKQKDKRQDFFSKATVLFNTADKILMYDSSHLTVRAWFYLYEKETRTNKLDLADQQFNYVVKTQPTNVLSLIGKAVISFNKKDAKLAVYYFRKALRQKRHSIAALRVGLGYSFSKLGQFDKARLAFERALELEDNSVSAMVGLAIILLNTMEPDNFNMAINLFGKAYDLMPDHPVVLVHLANHFFFKREYENVQQLAWHAMQSTESDAIKSEACYQLARLKHAQHQYESAFKYYYQSKNLNNGEHTLAFFGLGQLYIYRNELEEVSGF</sequence>
<feature type="repeat" description="TPR" evidence="3">
    <location>
        <begin position="380"/>
        <end position="413"/>
    </location>
</feature>
<dbReference type="SMART" id="SM00028">
    <property type="entry name" value="TPR"/>
    <property type="match status" value="4"/>
</dbReference>
<evidence type="ECO:0000313" key="4">
    <source>
        <dbReference type="EMBL" id="CAI5445473.1"/>
    </source>
</evidence>
<dbReference type="GO" id="GO:0016593">
    <property type="term" value="C:Cdc73/Paf1 complex"/>
    <property type="evidence" value="ECO:0007669"/>
    <property type="project" value="TreeGrafter"/>
</dbReference>
<dbReference type="Pfam" id="PF13432">
    <property type="entry name" value="TPR_16"/>
    <property type="match status" value="1"/>
</dbReference>
<dbReference type="Gene3D" id="1.25.40.10">
    <property type="entry name" value="Tetratricopeptide repeat domain"/>
    <property type="match status" value="1"/>
</dbReference>
<evidence type="ECO:0000313" key="5">
    <source>
        <dbReference type="Proteomes" id="UP001152747"/>
    </source>
</evidence>
<dbReference type="GO" id="GO:0006368">
    <property type="term" value="P:transcription elongation by RNA polymerase II"/>
    <property type="evidence" value="ECO:0007669"/>
    <property type="project" value="TreeGrafter"/>
</dbReference>
<name>A0A9P1IIG1_9PELO</name>
<keyword evidence="1" id="KW-0677">Repeat</keyword>
<dbReference type="InterPro" id="IPR019734">
    <property type="entry name" value="TPR_rpt"/>
</dbReference>
<keyword evidence="2 3" id="KW-0802">TPR repeat</keyword>
<comment type="caution">
    <text evidence="4">The sequence shown here is derived from an EMBL/GenBank/DDBJ whole genome shotgun (WGS) entry which is preliminary data.</text>
</comment>
<proteinExistence type="predicted"/>
<dbReference type="PANTHER" id="PTHR14027:SF2">
    <property type="entry name" value="RNA POLYMERASE-ASSOCIATED PROTEIN CTR9 HOMOLOG"/>
    <property type="match status" value="1"/>
</dbReference>
<accession>A0A9P1IIG1</accession>
<dbReference type="GO" id="GO:0006355">
    <property type="term" value="P:regulation of DNA-templated transcription"/>
    <property type="evidence" value="ECO:0007669"/>
    <property type="project" value="InterPro"/>
</dbReference>